<dbReference type="GO" id="GO:0008757">
    <property type="term" value="F:S-adenosylmethionine-dependent methyltransferase activity"/>
    <property type="evidence" value="ECO:0007669"/>
    <property type="project" value="InterPro"/>
</dbReference>
<organism evidence="2 3">
    <name type="scientific">Sphaerisporangium album</name>
    <dbReference type="NCBI Taxonomy" id="509200"/>
    <lineage>
        <taxon>Bacteria</taxon>
        <taxon>Bacillati</taxon>
        <taxon>Actinomycetota</taxon>
        <taxon>Actinomycetes</taxon>
        <taxon>Streptosporangiales</taxon>
        <taxon>Streptosporangiaceae</taxon>
        <taxon>Sphaerisporangium</taxon>
    </lineage>
</organism>
<dbReference type="SUPFAM" id="SSF53335">
    <property type="entry name" value="S-adenosyl-L-methionine-dependent methyltransferases"/>
    <property type="match status" value="1"/>
</dbReference>
<dbReference type="InterPro" id="IPR029063">
    <property type="entry name" value="SAM-dependent_MTases_sf"/>
</dbReference>
<dbReference type="InterPro" id="IPR013216">
    <property type="entry name" value="Methyltransf_11"/>
</dbReference>
<dbReference type="CDD" id="cd02440">
    <property type="entry name" value="AdoMet_MTases"/>
    <property type="match status" value="1"/>
</dbReference>
<dbReference type="AlphaFoldDB" id="A0A367FLH1"/>
<dbReference type="PANTHER" id="PTHR43591:SF24">
    <property type="entry name" value="2-METHOXY-6-POLYPRENYL-1,4-BENZOQUINOL METHYLASE, MITOCHONDRIAL"/>
    <property type="match status" value="1"/>
</dbReference>
<dbReference type="RefSeq" id="WP_114028503.1">
    <property type="nucleotide sequence ID" value="NZ_QOIL01000005.1"/>
</dbReference>
<dbReference type="Proteomes" id="UP000253094">
    <property type="component" value="Unassembled WGS sequence"/>
</dbReference>
<keyword evidence="2" id="KW-0489">Methyltransferase</keyword>
<protein>
    <submittedName>
        <fullName evidence="2">Class I SAM-dependent methyltransferase</fullName>
    </submittedName>
</protein>
<gene>
    <name evidence="2" type="ORF">DQ384_10220</name>
</gene>
<dbReference type="OrthoDB" id="9810247at2"/>
<evidence type="ECO:0000259" key="1">
    <source>
        <dbReference type="Pfam" id="PF08241"/>
    </source>
</evidence>
<dbReference type="EMBL" id="QOIL01000005">
    <property type="protein sequence ID" value="RCG31124.1"/>
    <property type="molecule type" value="Genomic_DNA"/>
</dbReference>
<name>A0A367FLH1_9ACTN</name>
<dbReference type="PANTHER" id="PTHR43591">
    <property type="entry name" value="METHYLTRANSFERASE"/>
    <property type="match status" value="1"/>
</dbReference>
<dbReference type="Pfam" id="PF08241">
    <property type="entry name" value="Methyltransf_11"/>
    <property type="match status" value="1"/>
</dbReference>
<keyword evidence="3" id="KW-1185">Reference proteome</keyword>
<proteinExistence type="predicted"/>
<keyword evidence="2" id="KW-0808">Transferase</keyword>
<evidence type="ECO:0000313" key="3">
    <source>
        <dbReference type="Proteomes" id="UP000253094"/>
    </source>
</evidence>
<dbReference type="GO" id="GO:0032259">
    <property type="term" value="P:methylation"/>
    <property type="evidence" value="ECO:0007669"/>
    <property type="project" value="UniProtKB-KW"/>
</dbReference>
<comment type="caution">
    <text evidence="2">The sequence shown here is derived from an EMBL/GenBank/DDBJ whole genome shotgun (WGS) entry which is preliminary data.</text>
</comment>
<dbReference type="Gene3D" id="3.40.50.150">
    <property type="entry name" value="Vaccinia Virus protein VP39"/>
    <property type="match status" value="1"/>
</dbReference>
<feature type="domain" description="Methyltransferase type 11" evidence="1">
    <location>
        <begin position="57"/>
        <end position="151"/>
    </location>
</feature>
<evidence type="ECO:0000313" key="2">
    <source>
        <dbReference type="EMBL" id="RCG31124.1"/>
    </source>
</evidence>
<sequence>MKDTHTREARTNTQARQMEGRMARWYARQRASAAQLAETREFAARLTGVLPRGADILEVAPGPGYLAVEMARLGYRVSGLDSSHSFVEIASENARKAGADVTFHHGDAAELPFGDETFDLVVCAAAFKNFGRPLDALNEMHRVLRPGATAFINDMNRASSPEDIDEEVRRMGLNAVNSFMTKVPLVWLRRRAYSPALFRRLAAQSAFRTCEIQTEGISLNIVLTKHEE</sequence>
<reference evidence="2 3" key="1">
    <citation type="submission" date="2018-06" db="EMBL/GenBank/DDBJ databases">
        <title>Sphaerisporangium craniellae sp. nov., isolated from a marine sponge in the South China Sea.</title>
        <authorList>
            <person name="Li L."/>
        </authorList>
    </citation>
    <scope>NUCLEOTIDE SEQUENCE [LARGE SCALE GENOMIC DNA]</scope>
    <source>
        <strain evidence="2 3">CCTCC AA 208026</strain>
    </source>
</reference>
<accession>A0A367FLH1</accession>